<name>A0AAW0NWL4_9GOBI</name>
<dbReference type="InterPro" id="IPR000768">
    <property type="entry name" value="ART"/>
</dbReference>
<evidence type="ECO:0000256" key="2">
    <source>
        <dbReference type="ARBA" id="ARBA00022676"/>
    </source>
</evidence>
<dbReference type="EMBL" id="JBBPFD010000010">
    <property type="protein sequence ID" value="KAK7910194.1"/>
    <property type="molecule type" value="Genomic_DNA"/>
</dbReference>
<evidence type="ECO:0000313" key="12">
    <source>
        <dbReference type="Proteomes" id="UP001460270"/>
    </source>
</evidence>
<sequence length="411" mass="47090">METTVLALMLGLVFPSLAMDCQHFSPIPLCMMHQSVDDMYDGCENAMAKIVKTKYFPSEINMNALFREGWNKAINCANNKYRTRPNKALTIDQIRALCVYTAEKPKVYDPFNKAMQCNAARYTSNAFKYHALHFWLTSAIKTINPNRKCRITYRRNNVKFIGKKFQRIRFGSFASTSMRPDLVRFGTETCFYITTCYGASIQNYSDHAGEAEVLVPPYEKFQIIHIASGSYKGLSRCKNIFVLKSVGRESNLNCKVPDMETTMLALMLCLVLPTFAVDFPFALTMMDQSVDDKYDGCREKMTKKRTNQVQFGRETCFQITTCFGAPIQDYSAFNSEKEVLVPPYEKFRIARITRSSYGALYNCKNIIVLESAGYKSNLNCMAAEHKKGWKAAIKRKYNSVKRKIKNFFTGR</sequence>
<dbReference type="PRINTS" id="PR00970">
    <property type="entry name" value="RIBTRNSFRASE"/>
</dbReference>
<keyword evidence="6 10" id="KW-0521">NADP</keyword>
<proteinExistence type="inferred from homology"/>
<dbReference type="GO" id="GO:0005576">
    <property type="term" value="C:extracellular region"/>
    <property type="evidence" value="ECO:0007669"/>
    <property type="project" value="UniProtKB-SubCell"/>
</dbReference>
<dbReference type="AlphaFoldDB" id="A0AAW0NWL4"/>
<keyword evidence="8" id="KW-1015">Disulfide bond</keyword>
<dbReference type="GO" id="GO:0106274">
    <property type="term" value="F:NAD+-protein-arginine ADP-ribosyltransferase activity"/>
    <property type="evidence" value="ECO:0007669"/>
    <property type="project" value="UniProtKB-EC"/>
</dbReference>
<keyword evidence="12" id="KW-1185">Reference proteome</keyword>
<dbReference type="PANTHER" id="PTHR10339">
    <property type="entry name" value="ADP-RIBOSYLTRANSFERASE"/>
    <property type="match status" value="1"/>
</dbReference>
<accession>A0AAW0NWL4</accession>
<evidence type="ECO:0000256" key="3">
    <source>
        <dbReference type="ARBA" id="ARBA00022679"/>
    </source>
</evidence>
<gene>
    <name evidence="11" type="ORF">WMY93_014878</name>
</gene>
<comment type="caution">
    <text evidence="11">The sequence shown here is derived from an EMBL/GenBank/DDBJ whole genome shotgun (WGS) entry which is preliminary data.</text>
</comment>
<dbReference type="PANTHER" id="PTHR10339:SF27">
    <property type="entry name" value="NAD(P)(+)--ARGININE ADP-RIBOSYLTRANSFERASE"/>
    <property type="match status" value="1"/>
</dbReference>
<evidence type="ECO:0000256" key="4">
    <source>
        <dbReference type="ARBA" id="ARBA00022695"/>
    </source>
</evidence>
<keyword evidence="2 10" id="KW-0328">Glycosyltransferase</keyword>
<dbReference type="Proteomes" id="UP001460270">
    <property type="component" value="Unassembled WGS sequence"/>
</dbReference>
<keyword evidence="5 10" id="KW-0732">Signal</keyword>
<dbReference type="FunFam" id="3.90.176.10:FF:000001">
    <property type="entry name" value="NAD(P)(+)--arginine ADP-ribosyltransferase"/>
    <property type="match status" value="1"/>
</dbReference>
<dbReference type="GO" id="GO:0090729">
    <property type="term" value="F:toxin activity"/>
    <property type="evidence" value="ECO:0007669"/>
    <property type="project" value="UniProtKB-KW"/>
</dbReference>
<evidence type="ECO:0000256" key="6">
    <source>
        <dbReference type="ARBA" id="ARBA00022857"/>
    </source>
</evidence>
<keyword evidence="7 10" id="KW-0520">NAD</keyword>
<evidence type="ECO:0000256" key="7">
    <source>
        <dbReference type="ARBA" id="ARBA00023027"/>
    </source>
</evidence>
<dbReference type="EC" id="2.4.2.31" evidence="10"/>
<dbReference type="InterPro" id="IPR050999">
    <property type="entry name" value="ADP-ribosyltransferase_ARG"/>
</dbReference>
<feature type="chain" id="PRO_5043111233" description="NAD(P)(+)--arginine ADP-ribosyltransferase" evidence="10">
    <location>
        <begin position="19"/>
        <end position="411"/>
    </location>
</feature>
<dbReference type="Gene3D" id="3.90.176.10">
    <property type="entry name" value="Toxin ADP-ribosyltransferase, Chain A, domain 1"/>
    <property type="match status" value="2"/>
</dbReference>
<evidence type="ECO:0000256" key="1">
    <source>
        <dbReference type="ARBA" id="ARBA00009558"/>
    </source>
</evidence>
<evidence type="ECO:0000256" key="9">
    <source>
        <dbReference type="ARBA" id="ARBA00047597"/>
    </source>
</evidence>
<dbReference type="GO" id="GO:0016779">
    <property type="term" value="F:nucleotidyltransferase activity"/>
    <property type="evidence" value="ECO:0007669"/>
    <property type="project" value="UniProtKB-KW"/>
</dbReference>
<comment type="catalytic activity">
    <reaction evidence="9 10">
        <text>L-arginyl-[protein] + NAD(+) = N(omega)-(ADP-D-ribosyl)-L-arginyl-[protein] + nicotinamide + H(+)</text>
        <dbReference type="Rhea" id="RHEA:19149"/>
        <dbReference type="Rhea" id="RHEA-COMP:10532"/>
        <dbReference type="Rhea" id="RHEA-COMP:15087"/>
        <dbReference type="ChEBI" id="CHEBI:15378"/>
        <dbReference type="ChEBI" id="CHEBI:17154"/>
        <dbReference type="ChEBI" id="CHEBI:29965"/>
        <dbReference type="ChEBI" id="CHEBI:57540"/>
        <dbReference type="ChEBI" id="CHEBI:142554"/>
        <dbReference type="EC" id="2.4.2.31"/>
    </reaction>
</comment>
<dbReference type="SUPFAM" id="SSF56399">
    <property type="entry name" value="ADP-ribosylation"/>
    <property type="match status" value="2"/>
</dbReference>
<dbReference type="GO" id="GO:0003950">
    <property type="term" value="F:NAD+ poly-ADP-ribosyltransferase activity"/>
    <property type="evidence" value="ECO:0007669"/>
    <property type="project" value="TreeGrafter"/>
</dbReference>
<keyword evidence="4" id="KW-0548">Nucleotidyltransferase</keyword>
<reference evidence="12" key="1">
    <citation type="submission" date="2024-04" db="EMBL/GenBank/DDBJ databases">
        <title>Salinicola lusitanus LLJ914,a marine bacterium isolated from the Okinawa Trough.</title>
        <authorList>
            <person name="Li J."/>
        </authorList>
    </citation>
    <scope>NUCLEOTIDE SEQUENCE [LARGE SCALE GENOMIC DNA]</scope>
</reference>
<keyword evidence="3 10" id="KW-0808">Transferase</keyword>
<dbReference type="PROSITE" id="PS51996">
    <property type="entry name" value="TR_MART"/>
    <property type="match status" value="1"/>
</dbReference>
<protein>
    <recommendedName>
        <fullName evidence="10">NAD(P)(+)--arginine ADP-ribosyltransferase</fullName>
        <ecNumber evidence="10">2.4.2.31</ecNumber>
    </recommendedName>
    <alternativeName>
        <fullName evidence="10">Mono(ADP-ribosyl)transferase</fullName>
    </alternativeName>
</protein>
<evidence type="ECO:0000313" key="11">
    <source>
        <dbReference type="EMBL" id="KAK7910194.1"/>
    </source>
</evidence>
<organism evidence="11 12">
    <name type="scientific">Mugilogobius chulae</name>
    <name type="common">yellowstripe goby</name>
    <dbReference type="NCBI Taxonomy" id="88201"/>
    <lineage>
        <taxon>Eukaryota</taxon>
        <taxon>Metazoa</taxon>
        <taxon>Chordata</taxon>
        <taxon>Craniata</taxon>
        <taxon>Vertebrata</taxon>
        <taxon>Euteleostomi</taxon>
        <taxon>Actinopterygii</taxon>
        <taxon>Neopterygii</taxon>
        <taxon>Teleostei</taxon>
        <taxon>Neoteleostei</taxon>
        <taxon>Acanthomorphata</taxon>
        <taxon>Gobiaria</taxon>
        <taxon>Gobiiformes</taxon>
        <taxon>Gobioidei</taxon>
        <taxon>Gobiidae</taxon>
        <taxon>Gobionellinae</taxon>
        <taxon>Mugilogobius</taxon>
    </lineage>
</organism>
<evidence type="ECO:0000256" key="8">
    <source>
        <dbReference type="ARBA" id="ARBA00023157"/>
    </source>
</evidence>
<evidence type="ECO:0000256" key="5">
    <source>
        <dbReference type="ARBA" id="ARBA00022729"/>
    </source>
</evidence>
<feature type="signal peptide" evidence="10">
    <location>
        <begin position="1"/>
        <end position="18"/>
    </location>
</feature>
<comment type="similarity">
    <text evidence="1 10">Belongs to the Arg-specific ADP-ribosyltransferase family.</text>
</comment>
<dbReference type="Pfam" id="PF01129">
    <property type="entry name" value="ART"/>
    <property type="match status" value="2"/>
</dbReference>
<evidence type="ECO:0000256" key="10">
    <source>
        <dbReference type="RuleBase" id="RU361228"/>
    </source>
</evidence>